<protein>
    <recommendedName>
        <fullName evidence="5">Secreted protein</fullName>
    </recommendedName>
</protein>
<evidence type="ECO:0000313" key="3">
    <source>
        <dbReference type="EMBL" id="MBM9622559.1"/>
    </source>
</evidence>
<dbReference type="InterPro" id="IPR028994">
    <property type="entry name" value="Integrin_alpha_N"/>
</dbReference>
<dbReference type="SUPFAM" id="SSF69318">
    <property type="entry name" value="Integrin alpha N-terminal domain"/>
    <property type="match status" value="1"/>
</dbReference>
<gene>
    <name evidence="3" type="ORF">JE024_28235</name>
</gene>
<feature type="compositionally biased region" description="Low complexity" evidence="1">
    <location>
        <begin position="43"/>
        <end position="53"/>
    </location>
</feature>
<keyword evidence="2" id="KW-1133">Transmembrane helix</keyword>
<dbReference type="Proteomes" id="UP000664109">
    <property type="component" value="Unassembled WGS sequence"/>
</dbReference>
<evidence type="ECO:0000256" key="1">
    <source>
        <dbReference type="SAM" id="MobiDB-lite"/>
    </source>
</evidence>
<feature type="region of interest" description="Disordered" evidence="1">
    <location>
        <begin position="43"/>
        <end position="74"/>
    </location>
</feature>
<feature type="compositionally biased region" description="Low complexity" evidence="1">
    <location>
        <begin position="63"/>
        <end position="72"/>
    </location>
</feature>
<keyword evidence="2" id="KW-0472">Membrane</keyword>
<keyword evidence="2" id="KW-0812">Transmembrane</keyword>
<reference evidence="3 4" key="1">
    <citation type="journal article" date="2016" name="Arch. Microbiol.">
        <title>Streptomyces zhihengii sp. nov., isolated from rhizospheric soil of Psammosilene tunicoides.</title>
        <authorList>
            <person name="Huang M.J."/>
            <person name="Fei J.J."/>
            <person name="Salam N."/>
            <person name="Kim C.J."/>
            <person name="Hozzein W.N."/>
            <person name="Xiao M."/>
            <person name="Huang H.Q."/>
            <person name="Li W.J."/>
        </authorList>
    </citation>
    <scope>NUCLEOTIDE SEQUENCE [LARGE SCALE GENOMIC DNA]</scope>
    <source>
        <strain evidence="3 4">YIM T102</strain>
    </source>
</reference>
<comment type="caution">
    <text evidence="3">The sequence shown here is derived from an EMBL/GenBank/DDBJ whole genome shotgun (WGS) entry which is preliminary data.</text>
</comment>
<accession>A0ABS2UYV1</accession>
<evidence type="ECO:0000313" key="4">
    <source>
        <dbReference type="Proteomes" id="UP000664109"/>
    </source>
</evidence>
<evidence type="ECO:0000256" key="2">
    <source>
        <dbReference type="SAM" id="Phobius"/>
    </source>
</evidence>
<keyword evidence="4" id="KW-1185">Reference proteome</keyword>
<organism evidence="3 4">
    <name type="scientific">Streptomyces zhihengii</name>
    <dbReference type="NCBI Taxonomy" id="1818004"/>
    <lineage>
        <taxon>Bacteria</taxon>
        <taxon>Bacillati</taxon>
        <taxon>Actinomycetota</taxon>
        <taxon>Actinomycetes</taxon>
        <taxon>Kitasatosporales</taxon>
        <taxon>Streptomycetaceae</taxon>
        <taxon>Streptomyces</taxon>
    </lineage>
</organism>
<evidence type="ECO:0008006" key="5">
    <source>
        <dbReference type="Google" id="ProtNLM"/>
    </source>
</evidence>
<sequence>MHPVVPDLAHTQARPVHWLLTATAMAAVVAAAGFLQPDAATATQSGTASARPAAPAPAPAPAPARTAPDPASVDLPLQCGPLADVVTAKATGDLDGDGGPETVVAARCDAGSGTPPHGVYVLANGRDGTPRLVATLVEPAEKSSVGALAVRDGAVTATLLGYSSLDVPGCCPDIREQVKWQWKGGAFVRSDDTAALGV</sequence>
<proteinExistence type="predicted"/>
<name>A0ABS2UYV1_9ACTN</name>
<dbReference type="EMBL" id="JAFEJA010000002">
    <property type="protein sequence ID" value="MBM9622559.1"/>
    <property type="molecule type" value="Genomic_DNA"/>
</dbReference>
<feature type="transmembrane region" description="Helical" evidence="2">
    <location>
        <begin position="16"/>
        <end position="35"/>
    </location>
</feature>